<organism evidence="1 2">
    <name type="scientific">Microlunatus panaciterrae</name>
    <dbReference type="NCBI Taxonomy" id="400768"/>
    <lineage>
        <taxon>Bacteria</taxon>
        <taxon>Bacillati</taxon>
        <taxon>Actinomycetota</taxon>
        <taxon>Actinomycetes</taxon>
        <taxon>Propionibacteriales</taxon>
        <taxon>Propionibacteriaceae</taxon>
        <taxon>Microlunatus</taxon>
    </lineage>
</organism>
<dbReference type="Proteomes" id="UP000704762">
    <property type="component" value="Unassembled WGS sequence"/>
</dbReference>
<evidence type="ECO:0008006" key="3">
    <source>
        <dbReference type="Google" id="ProtNLM"/>
    </source>
</evidence>
<reference evidence="1 2" key="1">
    <citation type="submission" date="2021-01" db="EMBL/GenBank/DDBJ databases">
        <title>Sequencing the genomes of 1000 actinobacteria strains.</title>
        <authorList>
            <person name="Klenk H.-P."/>
        </authorList>
    </citation>
    <scope>NUCLEOTIDE SEQUENCE [LARGE SCALE GENOMIC DNA]</scope>
    <source>
        <strain evidence="1 2">DSM 18662</strain>
    </source>
</reference>
<dbReference type="EMBL" id="JAFBCF010000001">
    <property type="protein sequence ID" value="MBM7799358.1"/>
    <property type="molecule type" value="Genomic_DNA"/>
</dbReference>
<dbReference type="Pfam" id="PF20199">
    <property type="entry name" value="RepSA"/>
    <property type="match status" value="1"/>
</dbReference>
<evidence type="ECO:0000313" key="1">
    <source>
        <dbReference type="EMBL" id="MBM7799358.1"/>
    </source>
</evidence>
<dbReference type="InterPro" id="IPR046828">
    <property type="entry name" value="RepSA"/>
</dbReference>
<keyword evidence="2" id="KW-1185">Reference proteome</keyword>
<comment type="caution">
    <text evidence="1">The sequence shown here is derived from an EMBL/GenBank/DDBJ whole genome shotgun (WGS) entry which is preliminary data.</text>
</comment>
<protein>
    <recommendedName>
        <fullName evidence="3">Replication initiation protein</fullName>
    </recommendedName>
</protein>
<accession>A0ABS2RKW1</accession>
<evidence type="ECO:0000313" key="2">
    <source>
        <dbReference type="Proteomes" id="UP000704762"/>
    </source>
</evidence>
<name>A0ABS2RKW1_9ACTN</name>
<gene>
    <name evidence="1" type="ORF">JOE57_002279</name>
</gene>
<proteinExistence type="predicted"/>
<sequence length="210" mass="22618">MPGVDQDDPARTLAFGQQLDVRPVRIGRRSDDPTAPLVPEQVAGYLAKYATKSVDDTGPGGTAHGQRISATVRDLAQRARFAGVQGHAGADDYLLLGKWVGMLGFRGHFASKSHRYAITLGALRRARRRASALIAETREGGRPLDLAALEADLLADADDDTTLIIGHWQYAGAGWDNDAEQAVALSAAARAREYAQKAAEHKNSHQPDER</sequence>